<feature type="compositionally biased region" description="Basic residues" evidence="1">
    <location>
        <begin position="198"/>
        <end position="213"/>
    </location>
</feature>
<feature type="compositionally biased region" description="Basic and acidic residues" evidence="1">
    <location>
        <begin position="115"/>
        <end position="137"/>
    </location>
</feature>
<proteinExistence type="predicted"/>
<feature type="compositionally biased region" description="Acidic residues" evidence="1">
    <location>
        <begin position="176"/>
        <end position="185"/>
    </location>
</feature>
<dbReference type="AlphaFoldDB" id="A0A2D0Q3D6"/>
<name>A0A2D0Q3D6_ICTPU</name>
<accession>A0A2D0Q3D6</accession>
<organism evidence="2 3">
    <name type="scientific">Ictalurus punctatus</name>
    <name type="common">Channel catfish</name>
    <name type="synonym">Silurus punctatus</name>
    <dbReference type="NCBI Taxonomy" id="7998"/>
    <lineage>
        <taxon>Eukaryota</taxon>
        <taxon>Metazoa</taxon>
        <taxon>Chordata</taxon>
        <taxon>Craniata</taxon>
        <taxon>Vertebrata</taxon>
        <taxon>Euteleostomi</taxon>
        <taxon>Actinopterygii</taxon>
        <taxon>Neopterygii</taxon>
        <taxon>Teleostei</taxon>
        <taxon>Ostariophysi</taxon>
        <taxon>Siluriformes</taxon>
        <taxon>Ictaluridae</taxon>
        <taxon>Ictalurus</taxon>
    </lineage>
</organism>
<feature type="region of interest" description="Disordered" evidence="1">
    <location>
        <begin position="1"/>
        <end position="44"/>
    </location>
</feature>
<gene>
    <name evidence="3 4 5" type="primary">LOC108258210</name>
</gene>
<evidence type="ECO:0000313" key="3">
    <source>
        <dbReference type="RefSeq" id="XP_017312196.1"/>
    </source>
</evidence>
<evidence type="ECO:0000256" key="1">
    <source>
        <dbReference type="SAM" id="MobiDB-lite"/>
    </source>
</evidence>
<dbReference type="GeneID" id="108258210"/>
<dbReference type="Proteomes" id="UP000221080">
    <property type="component" value="Chromosome 25"/>
</dbReference>
<evidence type="ECO:0000313" key="5">
    <source>
        <dbReference type="RefSeq" id="XP_047006959.1"/>
    </source>
</evidence>
<evidence type="ECO:0000313" key="2">
    <source>
        <dbReference type="Proteomes" id="UP000221080"/>
    </source>
</evidence>
<feature type="region of interest" description="Disordered" evidence="1">
    <location>
        <begin position="103"/>
        <end position="225"/>
    </location>
</feature>
<dbReference type="OrthoDB" id="8887905at2759"/>
<keyword evidence="2" id="KW-1185">Reference proteome</keyword>
<sequence length="414" mass="46997">MESAWIRPCSSRKPPHTPGPTDSQLCGDVQTEKYTSSDGGTSDSVEHITCVNLQKHVKKEENVDEEYFLTPVSVGHVTPVDLQNHVKKEDPEDTDYLYAGTSNSMEDVDQNNGGFERKHVKEEDSEDKDNIRTRTDWEDLQTATNRSQNYKRHSEAAHLSTMDVDAPRRKRMLAEMDNEESDDSEESRRVTKSATERKKLKKKSSNASKRKQVPRPPSPPPFIAHHQKENICVETRRSVSMNHVETTQLVLQRVQGLETTLRQIRKDIDDLRTMVADVLSHVKPEADEGLVALPWPLKTIRELEDLNEQLKNSEKLRNCFRAYLKTMRGSSIGETVRSILQRIGENSLWCMFSLKGSKGGKLALTGHDEVYRLVHDIAERAHGQEYTVASCREAIGSYLKNAPARKGGKKHNQS</sequence>
<dbReference type="RefSeq" id="XP_017312196.1">
    <property type="nucleotide sequence ID" value="XM_017456707.3"/>
</dbReference>
<dbReference type="RefSeq" id="XP_047006959.1">
    <property type="nucleotide sequence ID" value="XM_047151003.2"/>
</dbReference>
<dbReference type="RefSeq" id="XP_047006958.1">
    <property type="nucleotide sequence ID" value="XM_047151002.2"/>
</dbReference>
<reference evidence="2" key="1">
    <citation type="journal article" date="2016" name="Nat. Commun.">
        <title>The channel catfish genome sequence provides insights into the evolution of scale formation in teleosts.</title>
        <authorList>
            <person name="Liu Z."/>
            <person name="Liu S."/>
            <person name="Yao J."/>
            <person name="Bao L."/>
            <person name="Zhang J."/>
            <person name="Li Y."/>
            <person name="Jiang C."/>
            <person name="Sun L."/>
            <person name="Wang R."/>
            <person name="Zhang Y."/>
            <person name="Zhou T."/>
            <person name="Zeng Q."/>
            <person name="Fu Q."/>
            <person name="Gao S."/>
            <person name="Li N."/>
            <person name="Koren S."/>
            <person name="Jiang Y."/>
            <person name="Zimin A."/>
            <person name="Xu P."/>
            <person name="Phillippy A.M."/>
            <person name="Geng X."/>
            <person name="Song L."/>
            <person name="Sun F."/>
            <person name="Li C."/>
            <person name="Wang X."/>
            <person name="Chen A."/>
            <person name="Jin Y."/>
            <person name="Yuan Z."/>
            <person name="Yang Y."/>
            <person name="Tan S."/>
            <person name="Peatman E."/>
            <person name="Lu J."/>
            <person name="Qin Z."/>
            <person name="Dunham R."/>
            <person name="Li Z."/>
            <person name="Sonstegard T."/>
            <person name="Feng J."/>
            <person name="Danzmann R.G."/>
            <person name="Schroeder S."/>
            <person name="Scheffler B."/>
            <person name="Duke M.V."/>
            <person name="Ballard L."/>
            <person name="Kucuktas H."/>
            <person name="Kaltenboeck L."/>
            <person name="Liu H."/>
            <person name="Armbruster J."/>
            <person name="Xie Y."/>
            <person name="Kirby M.L."/>
            <person name="Tian Y."/>
            <person name="Flanagan M.E."/>
            <person name="Mu W."/>
            <person name="Waldbieser G.C."/>
        </authorList>
    </citation>
    <scope>NUCLEOTIDE SEQUENCE [LARGE SCALE GENOMIC DNA]</scope>
    <source>
        <strain evidence="2">SDA103</strain>
    </source>
</reference>
<feature type="compositionally biased region" description="Polar residues" evidence="1">
    <location>
        <begin position="32"/>
        <end position="43"/>
    </location>
</feature>
<dbReference type="KEGG" id="ipu:108258210"/>
<feature type="compositionally biased region" description="Basic and acidic residues" evidence="1">
    <location>
        <begin position="186"/>
        <end position="197"/>
    </location>
</feature>
<reference evidence="3 4" key="2">
    <citation type="submission" date="2025-04" db="UniProtKB">
        <authorList>
            <consortium name="RefSeq"/>
        </authorList>
    </citation>
    <scope>IDENTIFICATION</scope>
    <source>
        <tissue evidence="3 4">Blood</tissue>
    </source>
</reference>
<feature type="compositionally biased region" description="Polar residues" evidence="1">
    <location>
        <begin position="103"/>
        <end position="113"/>
    </location>
</feature>
<evidence type="ECO:0000313" key="4">
    <source>
        <dbReference type="RefSeq" id="XP_047006958.1"/>
    </source>
</evidence>
<protein>
    <submittedName>
        <fullName evidence="3 4">Uncharacterized protein LOC108258210 isoform X1</fullName>
    </submittedName>
</protein>